<accession>A0A5B8VXD9</accession>
<protein>
    <submittedName>
        <fullName evidence="2">Uncharacterized protein</fullName>
    </submittedName>
</protein>
<keyword evidence="3" id="KW-1185">Reference proteome</keyword>
<keyword evidence="1" id="KW-0812">Transmembrane</keyword>
<proteinExistence type="predicted"/>
<name>A0A5B8VXD9_9SPHI</name>
<organism evidence="2 3">
    <name type="scientific">Mucilaginibacter ginsenosidivorax</name>
    <dbReference type="NCBI Taxonomy" id="862126"/>
    <lineage>
        <taxon>Bacteria</taxon>
        <taxon>Pseudomonadati</taxon>
        <taxon>Bacteroidota</taxon>
        <taxon>Sphingobacteriia</taxon>
        <taxon>Sphingobacteriales</taxon>
        <taxon>Sphingobacteriaceae</taxon>
        <taxon>Mucilaginibacter</taxon>
    </lineage>
</organism>
<dbReference type="OrthoDB" id="793778at2"/>
<reference evidence="2 3" key="1">
    <citation type="journal article" date="2013" name="J. Microbiol.">
        <title>Mucilaginibacter ginsenosidivorax sp. nov., with ginsenoside converting activity isolated from sediment.</title>
        <authorList>
            <person name="Kim J.K."/>
            <person name="Choi T.E."/>
            <person name="Liu Q.M."/>
            <person name="Park H.Y."/>
            <person name="Yi T.H."/>
            <person name="Yoon M.H."/>
            <person name="Kim S.C."/>
            <person name="Im W.T."/>
        </authorList>
    </citation>
    <scope>NUCLEOTIDE SEQUENCE [LARGE SCALE GENOMIC DNA]</scope>
    <source>
        <strain evidence="2 3">KHI28</strain>
    </source>
</reference>
<sequence length="197" mass="22177">MKIRLNYWQLILLFLPAIIASQMSNIPHSFWQAYGVIKTISNLLFAVNPCFIVGYQAYLVTSFNKTINGAKWVTVNALVPVVFLIAHFIYIVWSTDLKPVHLHNAIGPMEQADFGFVSKVITVFLVHAAVTFFLVNNIYVSRQIKNISDDGTKNQLNQDFMKPMKRLSNISYIALAGLLIIAAIADIMINGFVPKQD</sequence>
<dbReference type="RefSeq" id="WP_147053166.1">
    <property type="nucleotide sequence ID" value="NZ_CP042437.1"/>
</dbReference>
<feature type="transmembrane region" description="Helical" evidence="1">
    <location>
        <begin position="72"/>
        <end position="94"/>
    </location>
</feature>
<dbReference type="Proteomes" id="UP000321362">
    <property type="component" value="Chromosome"/>
</dbReference>
<keyword evidence="1" id="KW-1133">Transmembrane helix</keyword>
<evidence type="ECO:0000256" key="1">
    <source>
        <dbReference type="SAM" id="Phobius"/>
    </source>
</evidence>
<keyword evidence="1" id="KW-0472">Membrane</keyword>
<feature type="transmembrane region" description="Helical" evidence="1">
    <location>
        <begin position="114"/>
        <end position="135"/>
    </location>
</feature>
<dbReference type="KEGG" id="mgk:FSB76_08500"/>
<gene>
    <name evidence="2" type="ORF">FSB76_08500</name>
</gene>
<dbReference type="EMBL" id="CP042437">
    <property type="protein sequence ID" value="QEC75983.1"/>
    <property type="molecule type" value="Genomic_DNA"/>
</dbReference>
<feature type="transmembrane region" description="Helical" evidence="1">
    <location>
        <begin position="170"/>
        <end position="193"/>
    </location>
</feature>
<evidence type="ECO:0000313" key="2">
    <source>
        <dbReference type="EMBL" id="QEC75983.1"/>
    </source>
</evidence>
<feature type="transmembrane region" description="Helical" evidence="1">
    <location>
        <begin position="39"/>
        <end position="60"/>
    </location>
</feature>
<evidence type="ECO:0000313" key="3">
    <source>
        <dbReference type="Proteomes" id="UP000321362"/>
    </source>
</evidence>
<dbReference type="AlphaFoldDB" id="A0A5B8VXD9"/>